<feature type="domain" description="Methyl-accepting transducer" evidence="6">
    <location>
        <begin position="312"/>
        <end position="541"/>
    </location>
</feature>
<dbReference type="EMBL" id="JBGUAW010000001">
    <property type="protein sequence ID" value="MFA9459408.1"/>
    <property type="molecule type" value="Genomic_DNA"/>
</dbReference>
<dbReference type="PROSITE" id="PS50111">
    <property type="entry name" value="CHEMOTAXIS_TRANSDUC_2"/>
    <property type="match status" value="1"/>
</dbReference>
<dbReference type="Pfam" id="PF13682">
    <property type="entry name" value="CZB"/>
    <property type="match status" value="1"/>
</dbReference>
<reference evidence="8 9" key="1">
    <citation type="submission" date="2024-08" db="EMBL/GenBank/DDBJ databases">
        <title>Whole-genome sequencing of halo(alkali)philic microorganisms from hypersaline lakes.</title>
        <authorList>
            <person name="Sorokin D.Y."/>
            <person name="Merkel A.Y."/>
            <person name="Messina E."/>
            <person name="Yakimov M."/>
        </authorList>
    </citation>
    <scope>NUCLEOTIDE SEQUENCE [LARGE SCALE GENOMIC DNA]</scope>
    <source>
        <strain evidence="8 9">Cl-TMA</strain>
    </source>
</reference>
<dbReference type="Pfam" id="PF11845">
    <property type="entry name" value="Tll0287-like"/>
    <property type="match status" value="1"/>
</dbReference>
<dbReference type="RefSeq" id="WP_373654193.1">
    <property type="nucleotide sequence ID" value="NZ_JBGUAW010000001.1"/>
</dbReference>
<dbReference type="InterPro" id="IPR025991">
    <property type="entry name" value="Chemoreceptor_zinc-bind_dom"/>
</dbReference>
<evidence type="ECO:0000259" key="7">
    <source>
        <dbReference type="PROSITE" id="PS50885"/>
    </source>
</evidence>
<dbReference type="InterPro" id="IPR003660">
    <property type="entry name" value="HAMP_dom"/>
</dbReference>
<evidence type="ECO:0000256" key="3">
    <source>
        <dbReference type="ARBA" id="ARBA00029447"/>
    </source>
</evidence>
<keyword evidence="5" id="KW-0812">Transmembrane</keyword>
<dbReference type="Pfam" id="PF00015">
    <property type="entry name" value="MCPsignal"/>
    <property type="match status" value="1"/>
</dbReference>
<comment type="similarity">
    <text evidence="3">Belongs to the methyl-accepting chemotaxis (MCP) protein family.</text>
</comment>
<feature type="transmembrane region" description="Helical" evidence="5">
    <location>
        <begin position="235"/>
        <end position="252"/>
    </location>
</feature>
<keyword evidence="5" id="KW-1133">Transmembrane helix</keyword>
<dbReference type="Gene3D" id="1.20.120.30">
    <property type="entry name" value="Aspartate receptor, ligand-binding domain"/>
    <property type="match status" value="1"/>
</dbReference>
<dbReference type="CDD" id="cd11386">
    <property type="entry name" value="MCP_signal"/>
    <property type="match status" value="1"/>
</dbReference>
<comment type="subcellular location">
    <subcellularLocation>
        <location evidence="1">Membrane</location>
    </subcellularLocation>
</comment>
<dbReference type="SMART" id="SM00283">
    <property type="entry name" value="MA"/>
    <property type="match status" value="1"/>
</dbReference>
<dbReference type="Pfam" id="PF00672">
    <property type="entry name" value="HAMP"/>
    <property type="match status" value="1"/>
</dbReference>
<dbReference type="InterPro" id="IPR004090">
    <property type="entry name" value="Chemotax_Me-accpt_rcpt"/>
</dbReference>
<dbReference type="PROSITE" id="PS50885">
    <property type="entry name" value="HAMP"/>
    <property type="match status" value="1"/>
</dbReference>
<keyword evidence="2 4" id="KW-0807">Transducer</keyword>
<dbReference type="Gene3D" id="1.10.287.950">
    <property type="entry name" value="Methyl-accepting chemotaxis protein"/>
    <property type="match status" value="1"/>
</dbReference>
<gene>
    <name evidence="8" type="ORF">ACERLL_01040</name>
</gene>
<accession>A0ABV4TQB0</accession>
<organism evidence="8 9">
    <name type="scientific">Thiohalorhabdus methylotrophus</name>
    <dbReference type="NCBI Taxonomy" id="3242694"/>
    <lineage>
        <taxon>Bacteria</taxon>
        <taxon>Pseudomonadati</taxon>
        <taxon>Pseudomonadota</taxon>
        <taxon>Gammaproteobacteria</taxon>
        <taxon>Thiohalorhabdales</taxon>
        <taxon>Thiohalorhabdaceae</taxon>
        <taxon>Thiohalorhabdus</taxon>
    </lineage>
</organism>
<feature type="transmembrane region" description="Helical" evidence="5">
    <location>
        <begin position="13"/>
        <end position="34"/>
    </location>
</feature>
<dbReference type="SMART" id="SM00304">
    <property type="entry name" value="HAMP"/>
    <property type="match status" value="2"/>
</dbReference>
<dbReference type="PRINTS" id="PR00260">
    <property type="entry name" value="CHEMTRNSDUCR"/>
</dbReference>
<name>A0ABV4TQB0_9GAMM</name>
<evidence type="ECO:0000256" key="5">
    <source>
        <dbReference type="SAM" id="Phobius"/>
    </source>
</evidence>
<dbReference type="CDD" id="cd06225">
    <property type="entry name" value="HAMP"/>
    <property type="match status" value="1"/>
</dbReference>
<dbReference type="InterPro" id="IPR004089">
    <property type="entry name" value="MCPsignal_dom"/>
</dbReference>
<dbReference type="Proteomes" id="UP001575181">
    <property type="component" value="Unassembled WGS sequence"/>
</dbReference>
<dbReference type="PANTHER" id="PTHR32089">
    <property type="entry name" value="METHYL-ACCEPTING CHEMOTAXIS PROTEIN MCPB"/>
    <property type="match status" value="1"/>
</dbReference>
<evidence type="ECO:0000313" key="9">
    <source>
        <dbReference type="Proteomes" id="UP001575181"/>
    </source>
</evidence>
<evidence type="ECO:0000256" key="1">
    <source>
        <dbReference type="ARBA" id="ARBA00004370"/>
    </source>
</evidence>
<dbReference type="SUPFAM" id="SSF58104">
    <property type="entry name" value="Methyl-accepting chemotaxis protein (MCP) signaling domain"/>
    <property type="match status" value="1"/>
</dbReference>
<evidence type="ECO:0000313" key="8">
    <source>
        <dbReference type="EMBL" id="MFA9459408.1"/>
    </source>
</evidence>
<dbReference type="InterPro" id="IPR021796">
    <property type="entry name" value="Tll0287-like_dom"/>
</dbReference>
<sequence length="681" mass="75028">MHNLPRLGIGTRIGLFAGASMALLAALLLTGYAYKQKETIVSGEVKAARQLVLMAESVREQAAHKWELGVYSPEKLRKWAEQAKDREALEERVLDAVPIVNAWRAAQAKAEQGGFRFKPLRRNPRDEEHAPKSPIEKRALRHFEENPDARDFYAVDEAENAVRYFRPIHLSETCMNCHGDPARSEELWGRSDGRDLLGYKMEGWEEGELTGAFEVIRPLDQAEARLISNLWRSSGTALALLILAVGVLVWFIRRQICRPLHATIDNMQCIADHGDLSARLPSARLPEMKALADSFNRFVDSLSSTFRDYRSQTAQLASASEELSATAEEISGNAQASSQRVEQVSGSAQEVNNVVQDVANNIQEVSESANRTTQSTQQGKEAVDQAAERLDALKSSSSRVDEIIATIQDIAKKTDLLALNAAIEAANAGEHGKGFAVVADEVRQLAEQTSQATTQVNGIISEVRGHSDSSVEAMQQVQERMDEVLANIEHTDQSANQIAASAEELAATMGETTDNMGEISGSVDQVADSVVQIQDASQQLGDLASDLQHSLELYRLESSESAASTGGGVTFRKAKSDHLAWRTKLRDLLNGKASLSLEEATSHEHCRLGKWIYGEGLERYGHLQEMKHLESTHKALHQSIKAVIDHKNRGSAEEANREFARFQEYSEQVIADLDGMAARLE</sequence>
<keyword evidence="9" id="KW-1185">Reference proteome</keyword>
<keyword evidence="5" id="KW-0472">Membrane</keyword>
<protein>
    <submittedName>
        <fullName evidence="8">Methyl-accepting chemotaxis protein</fullName>
    </submittedName>
</protein>
<evidence type="ECO:0000256" key="4">
    <source>
        <dbReference type="PROSITE-ProRule" id="PRU00284"/>
    </source>
</evidence>
<comment type="caution">
    <text evidence="8">The sequence shown here is derived from an EMBL/GenBank/DDBJ whole genome shotgun (WGS) entry which is preliminary data.</text>
</comment>
<evidence type="ECO:0000256" key="2">
    <source>
        <dbReference type="ARBA" id="ARBA00023224"/>
    </source>
</evidence>
<proteinExistence type="inferred from homology"/>
<feature type="domain" description="HAMP" evidence="7">
    <location>
        <begin position="254"/>
        <end position="307"/>
    </location>
</feature>
<dbReference type="PANTHER" id="PTHR32089:SF112">
    <property type="entry name" value="LYSOZYME-LIKE PROTEIN-RELATED"/>
    <property type="match status" value="1"/>
</dbReference>
<evidence type="ECO:0000259" key="6">
    <source>
        <dbReference type="PROSITE" id="PS50111"/>
    </source>
</evidence>